<dbReference type="SUPFAM" id="SSF54913">
    <property type="entry name" value="GlnB-like"/>
    <property type="match status" value="1"/>
</dbReference>
<dbReference type="GO" id="GO:0003879">
    <property type="term" value="F:ATP phosphoribosyltransferase activity"/>
    <property type="evidence" value="ECO:0007669"/>
    <property type="project" value="UniProtKB-UniRule"/>
</dbReference>
<evidence type="ECO:0000256" key="17">
    <source>
        <dbReference type="ARBA" id="ARBA00024861"/>
    </source>
</evidence>
<organism evidence="21 22">
    <name type="scientific">Wenzhouxiangella limi</name>
    <dbReference type="NCBI Taxonomy" id="2707351"/>
    <lineage>
        <taxon>Bacteria</taxon>
        <taxon>Pseudomonadati</taxon>
        <taxon>Pseudomonadota</taxon>
        <taxon>Gammaproteobacteria</taxon>
        <taxon>Chromatiales</taxon>
        <taxon>Wenzhouxiangellaceae</taxon>
        <taxon>Wenzhouxiangella</taxon>
    </lineage>
</organism>
<dbReference type="PANTHER" id="PTHR21403">
    <property type="entry name" value="ATP PHOSPHORIBOSYLTRANSFERASE ATP-PRTASE"/>
    <property type="match status" value="1"/>
</dbReference>
<dbReference type="FunFam" id="3.30.70.120:FF:000002">
    <property type="entry name" value="ATP phosphoribosyltransferase"/>
    <property type="match status" value="1"/>
</dbReference>
<dbReference type="GO" id="GO:0005524">
    <property type="term" value="F:ATP binding"/>
    <property type="evidence" value="ECO:0007669"/>
    <property type="project" value="UniProtKB-KW"/>
</dbReference>
<dbReference type="HAMAP" id="MF_00079">
    <property type="entry name" value="HisG_Long"/>
    <property type="match status" value="1"/>
</dbReference>
<comment type="similarity">
    <text evidence="5 18">Belongs to the ATP phosphoribosyltransferase family. Long subfamily.</text>
</comment>
<feature type="domain" description="ATP phosphoribosyltransferase catalytic" evidence="19">
    <location>
        <begin position="54"/>
        <end position="219"/>
    </location>
</feature>
<evidence type="ECO:0000256" key="14">
    <source>
        <dbReference type="ARBA" id="ARBA00022840"/>
    </source>
</evidence>
<name>A0A845UR46_9GAMM</name>
<comment type="catalytic activity">
    <reaction evidence="1 18">
        <text>1-(5-phospho-beta-D-ribosyl)-ATP + diphosphate = 5-phospho-alpha-D-ribose 1-diphosphate + ATP</text>
        <dbReference type="Rhea" id="RHEA:18473"/>
        <dbReference type="ChEBI" id="CHEBI:30616"/>
        <dbReference type="ChEBI" id="CHEBI:33019"/>
        <dbReference type="ChEBI" id="CHEBI:58017"/>
        <dbReference type="ChEBI" id="CHEBI:73183"/>
        <dbReference type="EC" id="2.4.2.17"/>
    </reaction>
</comment>
<dbReference type="NCBIfam" id="TIGR00070">
    <property type="entry name" value="hisG"/>
    <property type="match status" value="1"/>
</dbReference>
<sequence>MTSMTRLKIAIQKSGRLSEQSLNLLERSGLSFAKSKDKLFWYGRNLPVDLLLVRDDDIPRLLLEGVCQLGIVGENVTREKLLEARCRRPQATLESLTQLDFGHCRLMLAVPEKMDYQGPEDLAGKRLATSYPQLTRQWLDNNRVEADIVTLSGAVEIAPSLGTADAIVDLVSTGTTLRANHLKATDEVLNSQAALFRSPETLDADAEKLLNTLLTRIEGVRQAAESKYVMLHAPRSRLAEISAILPGAESPTVLTLEGQGDRVAVHAVCTEQVFWEHLEELKRAGASAVLVLPVEKMLA</sequence>
<dbReference type="InterPro" id="IPR013115">
    <property type="entry name" value="HisG_C"/>
</dbReference>
<keyword evidence="22" id="KW-1185">Reference proteome</keyword>
<dbReference type="EMBL" id="JAAGSC010000023">
    <property type="protein sequence ID" value="NDY94313.1"/>
    <property type="molecule type" value="Genomic_DNA"/>
</dbReference>
<dbReference type="Gene3D" id="3.40.190.10">
    <property type="entry name" value="Periplasmic binding protein-like II"/>
    <property type="match status" value="2"/>
</dbReference>
<dbReference type="Gene3D" id="3.30.70.120">
    <property type="match status" value="1"/>
</dbReference>
<dbReference type="GO" id="GO:0000287">
    <property type="term" value="F:magnesium ion binding"/>
    <property type="evidence" value="ECO:0007669"/>
    <property type="project" value="UniProtKB-UniRule"/>
</dbReference>
<keyword evidence="10 18" id="KW-0328">Glycosyltransferase</keyword>
<proteinExistence type="inferred from homology"/>
<dbReference type="Pfam" id="PF01634">
    <property type="entry name" value="HisG"/>
    <property type="match status" value="1"/>
</dbReference>
<dbReference type="GO" id="GO:0000105">
    <property type="term" value="P:L-histidine biosynthetic process"/>
    <property type="evidence" value="ECO:0007669"/>
    <property type="project" value="UniProtKB-UniRule"/>
</dbReference>
<evidence type="ECO:0000256" key="16">
    <source>
        <dbReference type="ARBA" id="ARBA00023102"/>
    </source>
</evidence>
<evidence type="ECO:0000256" key="18">
    <source>
        <dbReference type="HAMAP-Rule" id="MF_00079"/>
    </source>
</evidence>
<dbReference type="NCBIfam" id="TIGR03455">
    <property type="entry name" value="HisG_C-term"/>
    <property type="match status" value="1"/>
</dbReference>
<evidence type="ECO:0000259" key="19">
    <source>
        <dbReference type="Pfam" id="PF01634"/>
    </source>
</evidence>
<dbReference type="InterPro" id="IPR001348">
    <property type="entry name" value="ATP_PRibTrfase_HisG"/>
</dbReference>
<keyword evidence="11 18" id="KW-0808">Transferase</keyword>
<evidence type="ECO:0000313" key="22">
    <source>
        <dbReference type="Proteomes" id="UP000484885"/>
    </source>
</evidence>
<keyword evidence="16 18" id="KW-0368">Histidine biosynthesis</keyword>
<comment type="activity regulation">
    <text evidence="18">Feedback inhibited by histidine.</text>
</comment>
<evidence type="ECO:0000256" key="8">
    <source>
        <dbReference type="ARBA" id="ARBA00022490"/>
    </source>
</evidence>
<evidence type="ECO:0000256" key="15">
    <source>
        <dbReference type="ARBA" id="ARBA00022842"/>
    </source>
</evidence>
<gene>
    <name evidence="18" type="primary">hisG</name>
    <name evidence="21" type="ORF">G3I74_01025</name>
</gene>
<dbReference type="PROSITE" id="PS01316">
    <property type="entry name" value="ATP_P_PHORIBOSYLTR"/>
    <property type="match status" value="1"/>
</dbReference>
<dbReference type="InterPro" id="IPR018198">
    <property type="entry name" value="ATP_PRibTrfase_CS"/>
</dbReference>
<reference evidence="21 22" key="1">
    <citation type="submission" date="2020-02" db="EMBL/GenBank/DDBJ databases">
        <authorList>
            <person name="Zhang X.-Y."/>
        </authorList>
    </citation>
    <scope>NUCLEOTIDE SEQUENCE [LARGE SCALE GENOMIC DNA]</scope>
    <source>
        <strain evidence="21 22">C33</strain>
    </source>
</reference>
<dbReference type="SUPFAM" id="SSF53850">
    <property type="entry name" value="Periplasmic binding protein-like II"/>
    <property type="match status" value="1"/>
</dbReference>
<dbReference type="Pfam" id="PF08029">
    <property type="entry name" value="HisG_C"/>
    <property type="match status" value="1"/>
</dbReference>
<evidence type="ECO:0000256" key="11">
    <source>
        <dbReference type="ARBA" id="ARBA00022679"/>
    </source>
</evidence>
<dbReference type="PANTHER" id="PTHR21403:SF8">
    <property type="entry name" value="ATP PHOSPHORIBOSYLTRANSFERASE"/>
    <property type="match status" value="1"/>
</dbReference>
<evidence type="ECO:0000256" key="1">
    <source>
        <dbReference type="ARBA" id="ARBA00000915"/>
    </source>
</evidence>
<evidence type="ECO:0000256" key="12">
    <source>
        <dbReference type="ARBA" id="ARBA00022723"/>
    </source>
</evidence>
<evidence type="ECO:0000256" key="5">
    <source>
        <dbReference type="ARBA" id="ARBA00007955"/>
    </source>
</evidence>
<comment type="pathway">
    <text evidence="4 18">Amino-acid biosynthesis; L-histidine biosynthesis; L-histidine from 5-phospho-alpha-D-ribose 1-diphosphate: step 1/9.</text>
</comment>
<evidence type="ECO:0000256" key="2">
    <source>
        <dbReference type="ARBA" id="ARBA00001946"/>
    </source>
</evidence>
<evidence type="ECO:0000256" key="13">
    <source>
        <dbReference type="ARBA" id="ARBA00022741"/>
    </source>
</evidence>
<keyword evidence="15 18" id="KW-0460">Magnesium</keyword>
<evidence type="ECO:0000259" key="20">
    <source>
        <dbReference type="Pfam" id="PF08029"/>
    </source>
</evidence>
<dbReference type="Proteomes" id="UP000484885">
    <property type="component" value="Unassembled WGS sequence"/>
</dbReference>
<evidence type="ECO:0000313" key="21">
    <source>
        <dbReference type="EMBL" id="NDY94313.1"/>
    </source>
</evidence>
<dbReference type="InterPro" id="IPR015867">
    <property type="entry name" value="N-reg_PII/ATP_PRibTrfase_C"/>
</dbReference>
<keyword evidence="13 18" id="KW-0547">Nucleotide-binding</keyword>
<keyword evidence="9 18" id="KW-0028">Amino-acid biosynthesis</keyword>
<protein>
    <recommendedName>
        <fullName evidence="7 18">ATP phosphoribosyltransferase</fullName>
        <shortName evidence="18">ATP-PRT</shortName>
        <shortName evidence="18">ATP-PRTase</shortName>
        <ecNumber evidence="6 18">2.4.2.17</ecNumber>
    </recommendedName>
</protein>
<comment type="function">
    <text evidence="17 18">Catalyzes the condensation of ATP and 5-phosphoribose 1-diphosphate to form N'-(5'-phosphoribosyl)-ATP (PR-ATP). Has a crucial role in the pathway because the rate of histidine biosynthesis seems to be controlled primarily by regulation of HisG enzymatic activity.</text>
</comment>
<evidence type="ECO:0000256" key="4">
    <source>
        <dbReference type="ARBA" id="ARBA00004667"/>
    </source>
</evidence>
<evidence type="ECO:0000256" key="10">
    <source>
        <dbReference type="ARBA" id="ARBA00022676"/>
    </source>
</evidence>
<comment type="caution">
    <text evidence="21">The sequence shown here is derived from an EMBL/GenBank/DDBJ whole genome shotgun (WGS) entry which is preliminary data.</text>
</comment>
<keyword evidence="12 18" id="KW-0479">Metal-binding</keyword>
<dbReference type="InterPro" id="IPR013820">
    <property type="entry name" value="ATP_PRibTrfase_cat"/>
</dbReference>
<dbReference type="FunFam" id="3.40.190.10:FF:000008">
    <property type="entry name" value="ATP phosphoribosyltransferase"/>
    <property type="match status" value="1"/>
</dbReference>
<evidence type="ECO:0000256" key="9">
    <source>
        <dbReference type="ARBA" id="ARBA00022605"/>
    </source>
</evidence>
<keyword evidence="8 18" id="KW-0963">Cytoplasm</keyword>
<evidence type="ECO:0000256" key="3">
    <source>
        <dbReference type="ARBA" id="ARBA00004496"/>
    </source>
</evidence>
<evidence type="ECO:0000256" key="7">
    <source>
        <dbReference type="ARBA" id="ARBA00020998"/>
    </source>
</evidence>
<dbReference type="UniPathway" id="UPA00031">
    <property type="reaction ID" value="UER00006"/>
</dbReference>
<dbReference type="InterPro" id="IPR020621">
    <property type="entry name" value="ATP-PRT_HisG_long"/>
</dbReference>
<comment type="subcellular location">
    <subcellularLocation>
        <location evidence="3 18">Cytoplasm</location>
    </subcellularLocation>
</comment>
<dbReference type="GO" id="GO:0005737">
    <property type="term" value="C:cytoplasm"/>
    <property type="evidence" value="ECO:0007669"/>
    <property type="project" value="UniProtKB-SubCell"/>
</dbReference>
<evidence type="ECO:0000256" key="6">
    <source>
        <dbReference type="ARBA" id="ARBA00011946"/>
    </source>
</evidence>
<dbReference type="EC" id="2.4.2.17" evidence="6 18"/>
<accession>A0A845UR46</accession>
<comment type="cofactor">
    <cofactor evidence="2 18">
        <name>Mg(2+)</name>
        <dbReference type="ChEBI" id="CHEBI:18420"/>
    </cofactor>
</comment>
<dbReference type="AlphaFoldDB" id="A0A845UR46"/>
<feature type="domain" description="Histidine biosynthesis HisG C-terminal" evidence="20">
    <location>
        <begin position="223"/>
        <end position="296"/>
    </location>
</feature>
<dbReference type="InterPro" id="IPR011322">
    <property type="entry name" value="N-reg_PII-like_a/b"/>
</dbReference>
<keyword evidence="14 18" id="KW-0067">ATP-binding</keyword>